<dbReference type="Proteomes" id="UP000824111">
    <property type="component" value="Unassembled WGS sequence"/>
</dbReference>
<reference evidence="1" key="1">
    <citation type="submission" date="2020-10" db="EMBL/GenBank/DDBJ databases">
        <authorList>
            <person name="Gilroy R."/>
        </authorList>
    </citation>
    <scope>NUCLEOTIDE SEQUENCE</scope>
    <source>
        <strain evidence="1">ChiSjej4B22-9803</strain>
    </source>
</reference>
<dbReference type="EMBL" id="DVND01000212">
    <property type="protein sequence ID" value="HIU49371.1"/>
    <property type="molecule type" value="Genomic_DNA"/>
</dbReference>
<gene>
    <name evidence="1" type="ORF">IAB04_08375</name>
</gene>
<name>A0A9D1S735_9FIRM</name>
<sequence length="151" mass="16299">MNRVELAKNNFKKGYNCSQAVVSAYCDLVGVDLETAMRFSECFGGGMGRMRLTCGAVSGMFILASLKYSSGSAADMGARKELYAKIQELAAAFKQKNGSIICSELLGAQLPKESGPVPTARTAEFYKKRPCINCIGDCAALAEELLFREEV</sequence>
<protein>
    <submittedName>
        <fullName evidence="1">C_GCAxxG_C_C family protein</fullName>
    </submittedName>
</protein>
<proteinExistence type="predicted"/>
<organism evidence="1 2">
    <name type="scientific">Candidatus Avimonoglobus intestinipullorum</name>
    <dbReference type="NCBI Taxonomy" id="2840699"/>
    <lineage>
        <taxon>Bacteria</taxon>
        <taxon>Bacillati</taxon>
        <taxon>Bacillota</taxon>
        <taxon>Clostridia</taxon>
        <taxon>Eubacteriales</taxon>
        <taxon>Candidatus Avimonoglobus</taxon>
    </lineage>
</organism>
<reference evidence="1" key="2">
    <citation type="journal article" date="2021" name="PeerJ">
        <title>Extensive microbial diversity within the chicken gut microbiome revealed by metagenomics and culture.</title>
        <authorList>
            <person name="Gilroy R."/>
            <person name="Ravi A."/>
            <person name="Getino M."/>
            <person name="Pursley I."/>
            <person name="Horton D.L."/>
            <person name="Alikhan N.F."/>
            <person name="Baker D."/>
            <person name="Gharbi K."/>
            <person name="Hall N."/>
            <person name="Watson M."/>
            <person name="Adriaenssens E.M."/>
            <person name="Foster-Nyarko E."/>
            <person name="Jarju S."/>
            <person name="Secka A."/>
            <person name="Antonio M."/>
            <person name="Oren A."/>
            <person name="Chaudhuri R.R."/>
            <person name="La Ragione R."/>
            <person name="Hildebrand F."/>
            <person name="Pallen M.J."/>
        </authorList>
    </citation>
    <scope>NUCLEOTIDE SEQUENCE</scope>
    <source>
        <strain evidence="1">ChiSjej4B22-9803</strain>
    </source>
</reference>
<dbReference type="NCBIfam" id="TIGR01909">
    <property type="entry name" value="C_GCAxxG_C_C"/>
    <property type="match status" value="1"/>
</dbReference>
<accession>A0A9D1S735</accession>
<dbReference type="AlphaFoldDB" id="A0A9D1S735"/>
<dbReference type="InterPro" id="IPR010181">
    <property type="entry name" value="CGCAxxGCC_motif"/>
</dbReference>
<dbReference type="Pfam" id="PF09719">
    <property type="entry name" value="C_GCAxxG_C_C"/>
    <property type="match status" value="1"/>
</dbReference>
<evidence type="ECO:0000313" key="1">
    <source>
        <dbReference type="EMBL" id="HIU49371.1"/>
    </source>
</evidence>
<evidence type="ECO:0000313" key="2">
    <source>
        <dbReference type="Proteomes" id="UP000824111"/>
    </source>
</evidence>
<comment type="caution">
    <text evidence="1">The sequence shown here is derived from an EMBL/GenBank/DDBJ whole genome shotgun (WGS) entry which is preliminary data.</text>
</comment>